<keyword evidence="1" id="KW-0812">Transmembrane</keyword>
<comment type="caution">
    <text evidence="2">The sequence shown here is derived from an EMBL/GenBank/DDBJ whole genome shotgun (WGS) entry which is preliminary data.</text>
</comment>
<reference evidence="2" key="1">
    <citation type="journal article" date="2015" name="Nature">
        <title>Complex archaea that bridge the gap between prokaryotes and eukaryotes.</title>
        <authorList>
            <person name="Spang A."/>
            <person name="Saw J.H."/>
            <person name="Jorgensen S.L."/>
            <person name="Zaremba-Niedzwiedzka K."/>
            <person name="Martijn J."/>
            <person name="Lind A.E."/>
            <person name="van Eijk R."/>
            <person name="Schleper C."/>
            <person name="Guy L."/>
            <person name="Ettema T.J."/>
        </authorList>
    </citation>
    <scope>NUCLEOTIDE SEQUENCE</scope>
</reference>
<gene>
    <name evidence="2" type="ORF">LCGC14_2632610</name>
</gene>
<protein>
    <submittedName>
        <fullName evidence="2">Uncharacterized protein</fullName>
    </submittedName>
</protein>
<organism evidence="2">
    <name type="scientific">marine sediment metagenome</name>
    <dbReference type="NCBI Taxonomy" id="412755"/>
    <lineage>
        <taxon>unclassified sequences</taxon>
        <taxon>metagenomes</taxon>
        <taxon>ecological metagenomes</taxon>
    </lineage>
</organism>
<name>A0A0F8ZZQ2_9ZZZZ</name>
<evidence type="ECO:0000256" key="1">
    <source>
        <dbReference type="SAM" id="Phobius"/>
    </source>
</evidence>
<keyword evidence="1" id="KW-0472">Membrane</keyword>
<sequence>MISKSFSFKGWDVWHFIKGRKKMVVTVVASLIGLLIYDSATAMVVSGGLVESGFALAEYFFKRINNV</sequence>
<feature type="transmembrane region" description="Helical" evidence="1">
    <location>
        <begin position="21"/>
        <end position="37"/>
    </location>
</feature>
<accession>A0A0F8ZZQ2</accession>
<dbReference type="AlphaFoldDB" id="A0A0F8ZZQ2"/>
<dbReference type="EMBL" id="LAZR01045199">
    <property type="protein sequence ID" value="KKK99452.1"/>
    <property type="molecule type" value="Genomic_DNA"/>
</dbReference>
<evidence type="ECO:0000313" key="2">
    <source>
        <dbReference type="EMBL" id="KKK99452.1"/>
    </source>
</evidence>
<keyword evidence="1" id="KW-1133">Transmembrane helix</keyword>
<proteinExistence type="predicted"/>